<organism evidence="1 2">
    <name type="scientific">Puccinia graminis f. sp. tritici</name>
    <dbReference type="NCBI Taxonomy" id="56615"/>
    <lineage>
        <taxon>Eukaryota</taxon>
        <taxon>Fungi</taxon>
        <taxon>Dikarya</taxon>
        <taxon>Basidiomycota</taxon>
        <taxon>Pucciniomycotina</taxon>
        <taxon>Pucciniomycetes</taxon>
        <taxon>Pucciniales</taxon>
        <taxon>Pucciniaceae</taxon>
        <taxon>Puccinia</taxon>
    </lineage>
</organism>
<comment type="caution">
    <text evidence="1">The sequence shown here is derived from an EMBL/GenBank/DDBJ whole genome shotgun (WGS) entry which is preliminary data.</text>
</comment>
<dbReference type="Proteomes" id="UP000325313">
    <property type="component" value="Unassembled WGS sequence"/>
</dbReference>
<evidence type="ECO:0000313" key="2">
    <source>
        <dbReference type="Proteomes" id="UP000325313"/>
    </source>
</evidence>
<protein>
    <submittedName>
        <fullName evidence="1">Uncharacterized protein</fullName>
    </submittedName>
</protein>
<accession>A0A5B0SLI5</accession>
<proteinExistence type="predicted"/>
<dbReference type="AlphaFoldDB" id="A0A5B0SLI5"/>
<sequence length="66" mass="7407">MGNQNPIDGVRKLDPKLFTYLGHSGLNIHSYDFVNQTRDSRVVPAGNPYLTIDIGWRDPLLPVRAS</sequence>
<reference evidence="1 2" key="1">
    <citation type="submission" date="2019-05" db="EMBL/GenBank/DDBJ databases">
        <title>Emergence of the Ug99 lineage of the wheat stem rust pathogen through somatic hybridization.</title>
        <authorList>
            <person name="Li F."/>
            <person name="Upadhyaya N.M."/>
            <person name="Sperschneider J."/>
            <person name="Matny O."/>
            <person name="Nguyen-Phuc H."/>
            <person name="Mago R."/>
            <person name="Raley C."/>
            <person name="Miller M.E."/>
            <person name="Silverstein K.A.T."/>
            <person name="Henningsen E."/>
            <person name="Hirsch C.D."/>
            <person name="Visser B."/>
            <person name="Pretorius Z.A."/>
            <person name="Steffenson B.J."/>
            <person name="Schwessinger B."/>
            <person name="Dodds P.N."/>
            <person name="Figueroa M."/>
        </authorList>
    </citation>
    <scope>NUCLEOTIDE SEQUENCE [LARGE SCALE GENOMIC DNA]</scope>
    <source>
        <strain evidence="1 2">Ug99</strain>
    </source>
</reference>
<dbReference type="EMBL" id="VDEP01000001">
    <property type="protein sequence ID" value="KAA1138811.1"/>
    <property type="molecule type" value="Genomic_DNA"/>
</dbReference>
<name>A0A5B0SLI5_PUCGR</name>
<evidence type="ECO:0000313" key="1">
    <source>
        <dbReference type="EMBL" id="KAA1138811.1"/>
    </source>
</evidence>
<gene>
    <name evidence="1" type="ORF">PGTUg99_014619</name>
</gene>